<comment type="similarity">
    <text evidence="2">Belongs to the alkylbase DNA glycosidase AlkA family.</text>
</comment>
<name>A0A6L6YLC0_9BURK</name>
<dbReference type="AlphaFoldDB" id="A0A6L6YLC0"/>
<dbReference type="Gene3D" id="1.10.340.30">
    <property type="entry name" value="Hypothetical protein, domain 2"/>
    <property type="match status" value="1"/>
</dbReference>
<gene>
    <name evidence="7" type="ORF">E5987_11260</name>
</gene>
<dbReference type="SUPFAM" id="SSF48150">
    <property type="entry name" value="DNA-glycosylase"/>
    <property type="match status" value="1"/>
</dbReference>
<evidence type="ECO:0000313" key="7">
    <source>
        <dbReference type="EMBL" id="MVX57762.1"/>
    </source>
</evidence>
<protein>
    <recommendedName>
        <fullName evidence="3">DNA-3-methyladenine glycosylase II</fullName>
        <ecNumber evidence="3">3.2.2.21</ecNumber>
    </recommendedName>
</protein>
<proteinExistence type="inferred from homology"/>
<dbReference type="SMART" id="SM00478">
    <property type="entry name" value="ENDO3c"/>
    <property type="match status" value="1"/>
</dbReference>
<dbReference type="EMBL" id="WSRP01000045">
    <property type="protein sequence ID" value="MVX57762.1"/>
    <property type="molecule type" value="Genomic_DNA"/>
</dbReference>
<sequence length="217" mass="25041">MAATDDKPQWWDQAKRELSAADPVMAALIESSPDVHLICRGDPFETLLRSVVGQQISVKAAANIWNRFAAACPNLDPEVIRRKHRRTLRAAGLSERKTDFIYDICRYFSERQDVVNHFEEFSDEELIKELCTIKGIGRWTAEMFLIFALRRPNVSPLLDYGFVKAIGRAYFAGEEFDSLSASERQNKILPVVQRWEPWKTAATWYLWRSLNNAPVQY</sequence>
<dbReference type="CDD" id="cd00056">
    <property type="entry name" value="ENDO3c"/>
    <property type="match status" value="1"/>
</dbReference>
<dbReference type="GO" id="GO:0032993">
    <property type="term" value="C:protein-DNA complex"/>
    <property type="evidence" value="ECO:0007669"/>
    <property type="project" value="TreeGrafter"/>
</dbReference>
<keyword evidence="5" id="KW-0234">DNA repair</keyword>
<dbReference type="PANTHER" id="PTHR43003:SF5">
    <property type="entry name" value="DNA-3-METHYLADENINE GLYCOSYLASE"/>
    <property type="match status" value="1"/>
</dbReference>
<dbReference type="OrthoDB" id="9811249at2"/>
<dbReference type="GO" id="GO:0008725">
    <property type="term" value="F:DNA-3-methyladenine glycosylase activity"/>
    <property type="evidence" value="ECO:0007669"/>
    <property type="project" value="TreeGrafter"/>
</dbReference>
<evidence type="ECO:0000313" key="8">
    <source>
        <dbReference type="Proteomes" id="UP000472580"/>
    </source>
</evidence>
<dbReference type="GO" id="GO:0006285">
    <property type="term" value="P:base-excision repair, AP site formation"/>
    <property type="evidence" value="ECO:0007669"/>
    <property type="project" value="TreeGrafter"/>
</dbReference>
<dbReference type="InterPro" id="IPR051912">
    <property type="entry name" value="Alkylbase_DNA_Glycosylase/TA"/>
</dbReference>
<dbReference type="PANTHER" id="PTHR43003">
    <property type="entry name" value="DNA-3-METHYLADENINE GLYCOSYLASE"/>
    <property type="match status" value="1"/>
</dbReference>
<dbReference type="RefSeq" id="WP_160336178.1">
    <property type="nucleotide sequence ID" value="NZ_CALPCV010000002.1"/>
</dbReference>
<evidence type="ECO:0000259" key="6">
    <source>
        <dbReference type="SMART" id="SM00478"/>
    </source>
</evidence>
<dbReference type="GO" id="GO:0043916">
    <property type="term" value="F:DNA-7-methylguanine glycosylase activity"/>
    <property type="evidence" value="ECO:0007669"/>
    <property type="project" value="TreeGrafter"/>
</dbReference>
<evidence type="ECO:0000256" key="4">
    <source>
        <dbReference type="ARBA" id="ARBA00022763"/>
    </source>
</evidence>
<accession>A0A6L6YLC0</accession>
<comment type="catalytic activity">
    <reaction evidence="1">
        <text>Hydrolysis of alkylated DNA, releasing 3-methyladenine, 3-methylguanine, 7-methylguanine and 7-methyladenine.</text>
        <dbReference type="EC" id="3.2.2.21"/>
    </reaction>
</comment>
<keyword evidence="8" id="KW-1185">Reference proteome</keyword>
<comment type="caution">
    <text evidence="7">The sequence shown here is derived from an EMBL/GenBank/DDBJ whole genome shotgun (WGS) entry which is preliminary data.</text>
</comment>
<evidence type="ECO:0000256" key="3">
    <source>
        <dbReference type="ARBA" id="ARBA00012000"/>
    </source>
</evidence>
<feature type="domain" description="HhH-GPD" evidence="6">
    <location>
        <begin position="52"/>
        <end position="211"/>
    </location>
</feature>
<dbReference type="InterPro" id="IPR003265">
    <property type="entry name" value="HhH-GPD_domain"/>
</dbReference>
<reference evidence="7 8" key="1">
    <citation type="submission" date="2019-12" db="EMBL/GenBank/DDBJ databases">
        <title>Microbes associate with the intestines of laboratory mice.</title>
        <authorList>
            <person name="Navarre W."/>
            <person name="Wong E."/>
        </authorList>
    </citation>
    <scope>NUCLEOTIDE SEQUENCE [LARGE SCALE GENOMIC DNA]</scope>
    <source>
        <strain evidence="7 8">NM82_D38</strain>
    </source>
</reference>
<dbReference type="GO" id="GO:0006307">
    <property type="term" value="P:DNA alkylation repair"/>
    <property type="evidence" value="ECO:0007669"/>
    <property type="project" value="TreeGrafter"/>
</dbReference>
<evidence type="ECO:0000256" key="2">
    <source>
        <dbReference type="ARBA" id="ARBA00010817"/>
    </source>
</evidence>
<dbReference type="Gene3D" id="1.10.1670.40">
    <property type="match status" value="1"/>
</dbReference>
<evidence type="ECO:0000256" key="5">
    <source>
        <dbReference type="ARBA" id="ARBA00023204"/>
    </source>
</evidence>
<dbReference type="GO" id="GO:0032131">
    <property type="term" value="F:alkylated DNA binding"/>
    <property type="evidence" value="ECO:0007669"/>
    <property type="project" value="TreeGrafter"/>
</dbReference>
<evidence type="ECO:0000256" key="1">
    <source>
        <dbReference type="ARBA" id="ARBA00000086"/>
    </source>
</evidence>
<dbReference type="FunFam" id="1.10.340.30:FF:000004">
    <property type="entry name" value="DNA-3-methyladenine glycosylase II"/>
    <property type="match status" value="1"/>
</dbReference>
<dbReference type="EC" id="3.2.2.21" evidence="3"/>
<keyword evidence="4" id="KW-0227">DNA damage</keyword>
<dbReference type="Pfam" id="PF00730">
    <property type="entry name" value="HhH-GPD"/>
    <property type="match status" value="1"/>
</dbReference>
<dbReference type="InterPro" id="IPR011257">
    <property type="entry name" value="DNA_glycosylase"/>
</dbReference>
<dbReference type="Proteomes" id="UP000472580">
    <property type="component" value="Unassembled WGS sequence"/>
</dbReference>
<organism evidence="7 8">
    <name type="scientific">Parasutterella muris</name>
    <dbReference type="NCBI Taxonomy" id="2565572"/>
    <lineage>
        <taxon>Bacteria</taxon>
        <taxon>Pseudomonadati</taxon>
        <taxon>Pseudomonadota</taxon>
        <taxon>Betaproteobacteria</taxon>
        <taxon>Burkholderiales</taxon>
        <taxon>Sutterellaceae</taxon>
        <taxon>Parasutterella</taxon>
    </lineage>
</organism>